<organism evidence="3 4">
    <name type="scientific">Paractinoplanes lichenicola</name>
    <dbReference type="NCBI Taxonomy" id="2802976"/>
    <lineage>
        <taxon>Bacteria</taxon>
        <taxon>Bacillati</taxon>
        <taxon>Actinomycetota</taxon>
        <taxon>Actinomycetes</taxon>
        <taxon>Micromonosporales</taxon>
        <taxon>Micromonosporaceae</taxon>
        <taxon>Paractinoplanes</taxon>
    </lineage>
</organism>
<dbReference type="EMBL" id="JAENHO010000013">
    <property type="protein sequence ID" value="MBL7260235.1"/>
    <property type="molecule type" value="Genomic_DNA"/>
</dbReference>
<keyword evidence="1" id="KW-0472">Membrane</keyword>
<feature type="transmembrane region" description="Helical" evidence="1">
    <location>
        <begin position="96"/>
        <end position="117"/>
    </location>
</feature>
<feature type="domain" description="Phosphatidic acid phosphatase type 2/haloperoxidase" evidence="2">
    <location>
        <begin position="57"/>
        <end position="162"/>
    </location>
</feature>
<reference evidence="3 4" key="1">
    <citation type="submission" date="2021-01" db="EMBL/GenBank/DDBJ databases">
        <title>Actinoplanes sp. nov. LDG1-01 isolated from lichen.</title>
        <authorList>
            <person name="Saeng-In P."/>
            <person name="Phongsopitanun W."/>
            <person name="Kanchanasin P."/>
            <person name="Yuki M."/>
            <person name="Kudo T."/>
            <person name="Ohkuma M."/>
            <person name="Tanasupawat S."/>
        </authorList>
    </citation>
    <scope>NUCLEOTIDE SEQUENCE [LARGE SCALE GENOMIC DNA]</scope>
    <source>
        <strain evidence="3 4">LDG1-01</strain>
    </source>
</reference>
<proteinExistence type="predicted"/>
<keyword evidence="1" id="KW-1133">Transmembrane helix</keyword>
<dbReference type="InterPro" id="IPR000326">
    <property type="entry name" value="PAP2/HPO"/>
</dbReference>
<feature type="transmembrane region" description="Helical" evidence="1">
    <location>
        <begin position="54"/>
        <end position="76"/>
    </location>
</feature>
<evidence type="ECO:0000313" key="4">
    <source>
        <dbReference type="Proteomes" id="UP000598996"/>
    </source>
</evidence>
<feature type="transmembrane region" description="Helical" evidence="1">
    <location>
        <begin position="124"/>
        <end position="141"/>
    </location>
</feature>
<feature type="transmembrane region" description="Helical" evidence="1">
    <location>
        <begin position="22"/>
        <end position="42"/>
    </location>
</feature>
<dbReference type="Gene3D" id="1.20.144.10">
    <property type="entry name" value="Phosphatidic acid phosphatase type 2/haloperoxidase"/>
    <property type="match status" value="1"/>
</dbReference>
<dbReference type="SMART" id="SM00014">
    <property type="entry name" value="acidPPc"/>
    <property type="match status" value="1"/>
</dbReference>
<keyword evidence="1" id="KW-0812">Transmembrane</keyword>
<feature type="transmembrane region" description="Helical" evidence="1">
    <location>
        <begin position="147"/>
        <end position="167"/>
    </location>
</feature>
<dbReference type="InterPro" id="IPR036938">
    <property type="entry name" value="PAP2/HPO_sf"/>
</dbReference>
<protein>
    <submittedName>
        <fullName evidence="3">Phosphatase PAP2 family protein</fullName>
    </submittedName>
</protein>
<keyword evidence="4" id="KW-1185">Reference proteome</keyword>
<sequence>MNYRLFEVVNGVSGRFDSLDDVLEFAAVWLVYGVFVVSALLVGRELYRRRFQPVVELGSALFLAFAGAWILSHLSGQVRPFQSHQVHQLIPHDPGVSLPSDHATAAFALAFGVMAFISRRWGTGLAVAAVVIGFARVWVGVHYPGDILAAGLIAGLAVLEVWVGVRWNRAVTRLARQE</sequence>
<evidence type="ECO:0000259" key="2">
    <source>
        <dbReference type="SMART" id="SM00014"/>
    </source>
</evidence>
<name>A0ABS1W0H1_9ACTN</name>
<evidence type="ECO:0000256" key="1">
    <source>
        <dbReference type="SAM" id="Phobius"/>
    </source>
</evidence>
<comment type="caution">
    <text evidence="3">The sequence shown here is derived from an EMBL/GenBank/DDBJ whole genome shotgun (WGS) entry which is preliminary data.</text>
</comment>
<dbReference type="SUPFAM" id="SSF48317">
    <property type="entry name" value="Acid phosphatase/Vanadium-dependent haloperoxidase"/>
    <property type="match status" value="1"/>
</dbReference>
<dbReference type="RefSeq" id="WP_202996946.1">
    <property type="nucleotide sequence ID" value="NZ_JAENHO010000013.1"/>
</dbReference>
<dbReference type="Proteomes" id="UP000598996">
    <property type="component" value="Unassembled WGS sequence"/>
</dbReference>
<dbReference type="Pfam" id="PF01569">
    <property type="entry name" value="PAP2"/>
    <property type="match status" value="1"/>
</dbReference>
<gene>
    <name evidence="3" type="ORF">JKJ07_38640</name>
</gene>
<evidence type="ECO:0000313" key="3">
    <source>
        <dbReference type="EMBL" id="MBL7260235.1"/>
    </source>
</evidence>
<accession>A0ABS1W0H1</accession>